<dbReference type="Pfam" id="PF24894">
    <property type="entry name" value="Hexapep_GlmU"/>
    <property type="match status" value="1"/>
</dbReference>
<dbReference type="InterPro" id="IPR050486">
    <property type="entry name" value="Mannose-1P_guanyltransferase"/>
</dbReference>
<organism evidence="3">
    <name type="scientific">freshwater metagenome</name>
    <dbReference type="NCBI Taxonomy" id="449393"/>
    <lineage>
        <taxon>unclassified sequences</taxon>
        <taxon>metagenomes</taxon>
        <taxon>ecological metagenomes</taxon>
    </lineage>
</organism>
<dbReference type="CDD" id="cd04181">
    <property type="entry name" value="NTP_transferase"/>
    <property type="match status" value="1"/>
</dbReference>
<protein>
    <submittedName>
        <fullName evidence="3">Unannotated protein</fullName>
    </submittedName>
</protein>
<evidence type="ECO:0000259" key="2">
    <source>
        <dbReference type="Pfam" id="PF24894"/>
    </source>
</evidence>
<dbReference type="InterPro" id="IPR056818">
    <property type="entry name" value="GlmU/GlgC-like_hexapep"/>
</dbReference>
<feature type="domain" description="Nucleotidyl transferase" evidence="1">
    <location>
        <begin position="3"/>
        <end position="235"/>
    </location>
</feature>
<dbReference type="InterPro" id="IPR005835">
    <property type="entry name" value="NTP_transferase_dom"/>
</dbReference>
<dbReference type="SUPFAM" id="SSF53448">
    <property type="entry name" value="Nucleotide-diphospho-sugar transferases"/>
    <property type="match status" value="1"/>
</dbReference>
<dbReference type="InterPro" id="IPR029044">
    <property type="entry name" value="Nucleotide-diphossugar_trans"/>
</dbReference>
<feature type="domain" description="Glucose-1-phosphate adenylyltransferase/Bifunctional protein GlmU-like C-terminal hexapeptide" evidence="2">
    <location>
        <begin position="256"/>
        <end position="319"/>
    </location>
</feature>
<proteinExistence type="predicted"/>
<gene>
    <name evidence="3" type="ORF">UFOPK3774_00134</name>
</gene>
<dbReference type="Gene3D" id="3.90.550.10">
    <property type="entry name" value="Spore Coat Polysaccharide Biosynthesis Protein SpsA, Chain A"/>
    <property type="match status" value="1"/>
</dbReference>
<evidence type="ECO:0000313" key="3">
    <source>
        <dbReference type="EMBL" id="CAB4932316.1"/>
    </source>
</evidence>
<dbReference type="EMBL" id="CAFBNG010000013">
    <property type="protein sequence ID" value="CAB4932316.1"/>
    <property type="molecule type" value="Genomic_DNA"/>
</dbReference>
<accession>A0A6J7INN1</accession>
<evidence type="ECO:0000259" key="1">
    <source>
        <dbReference type="Pfam" id="PF00483"/>
    </source>
</evidence>
<dbReference type="AlphaFoldDB" id="A0A6J7INN1"/>
<reference evidence="3" key="1">
    <citation type="submission" date="2020-05" db="EMBL/GenBank/DDBJ databases">
        <authorList>
            <person name="Chiriac C."/>
            <person name="Salcher M."/>
            <person name="Ghai R."/>
            <person name="Kavagutti S V."/>
        </authorList>
    </citation>
    <scope>NUCLEOTIDE SEQUENCE</scope>
</reference>
<dbReference type="PANTHER" id="PTHR22572">
    <property type="entry name" value="SUGAR-1-PHOSPHATE GUANYL TRANSFERASE"/>
    <property type="match status" value="1"/>
</dbReference>
<dbReference type="Pfam" id="PF00483">
    <property type="entry name" value="NTP_transferase"/>
    <property type="match status" value="1"/>
</dbReference>
<name>A0A6J7INN1_9ZZZZ</name>
<dbReference type="Gene3D" id="2.160.10.10">
    <property type="entry name" value="Hexapeptide repeat proteins"/>
    <property type="match status" value="1"/>
</dbReference>
<sequence>MTKAILLVGGFGTRLKPLTNTVPKPMLPLAGLPVTEHQIIAARNAGITELVLATAYLSEVFTPYFGDGSHWGMQLSYAIEKEPMGTGGAIRNAFDSFASVGENEKIVIFNGDVISSHNLAKQLEFHEAKGAGVTLHLVEVADARKFGCVPIDSDGRVQDFFEKMENPISHVINAGCYVFSESVIKTIAQNQVISVERETFPELLRDGVKIYGFLDNSYWLDVGTPEALIKGSRDIVTGVANSSALDGVPTSARTTEAIALGDCEIDAGAQLIDGTALGKRVRVAAGSRISASILCDDVSIGAGTTIDQCFIAAGTRIEGNREYFRVFIDKNGEIPLIFSA</sequence>